<proteinExistence type="predicted"/>
<name>A0A0B1SNU7_OESDE</name>
<keyword evidence="3" id="KW-1185">Reference proteome</keyword>
<feature type="region of interest" description="Disordered" evidence="1">
    <location>
        <begin position="43"/>
        <end position="100"/>
    </location>
</feature>
<dbReference type="AlphaFoldDB" id="A0A0B1SNU7"/>
<sequence length="114" mass="12586">MIAPKHVHGGDWKDMLYLTNLRQKKVVFADSSADYKLQRCGCGKAEDQHPPEARKPLQPHTFLTLPGADDETTNESDAHEPAKGGGKKAQRPKWTIGKNTEAVPTDAYGTIVFE</sequence>
<evidence type="ECO:0000256" key="1">
    <source>
        <dbReference type="SAM" id="MobiDB-lite"/>
    </source>
</evidence>
<organism evidence="2 3">
    <name type="scientific">Oesophagostomum dentatum</name>
    <name type="common">Nodular worm</name>
    <dbReference type="NCBI Taxonomy" id="61180"/>
    <lineage>
        <taxon>Eukaryota</taxon>
        <taxon>Metazoa</taxon>
        <taxon>Ecdysozoa</taxon>
        <taxon>Nematoda</taxon>
        <taxon>Chromadorea</taxon>
        <taxon>Rhabditida</taxon>
        <taxon>Rhabditina</taxon>
        <taxon>Rhabditomorpha</taxon>
        <taxon>Strongyloidea</taxon>
        <taxon>Strongylidae</taxon>
        <taxon>Oesophagostomum</taxon>
    </lineage>
</organism>
<feature type="non-terminal residue" evidence="2">
    <location>
        <position position="114"/>
    </location>
</feature>
<gene>
    <name evidence="2" type="ORF">OESDEN_15121</name>
</gene>
<dbReference type="EMBL" id="KN565112">
    <property type="protein sequence ID" value="KHJ85157.1"/>
    <property type="molecule type" value="Genomic_DNA"/>
</dbReference>
<reference evidence="2 3" key="1">
    <citation type="submission" date="2014-03" db="EMBL/GenBank/DDBJ databases">
        <title>Draft genome of the hookworm Oesophagostomum dentatum.</title>
        <authorList>
            <person name="Mitreva M."/>
        </authorList>
    </citation>
    <scope>NUCLEOTIDE SEQUENCE [LARGE SCALE GENOMIC DNA]</scope>
    <source>
        <strain evidence="2 3">OD-Hann</strain>
    </source>
</reference>
<evidence type="ECO:0000313" key="3">
    <source>
        <dbReference type="Proteomes" id="UP000053660"/>
    </source>
</evidence>
<protein>
    <submittedName>
        <fullName evidence="2">Uncharacterized protein</fullName>
    </submittedName>
</protein>
<dbReference type="Proteomes" id="UP000053660">
    <property type="component" value="Unassembled WGS sequence"/>
</dbReference>
<evidence type="ECO:0000313" key="2">
    <source>
        <dbReference type="EMBL" id="KHJ85157.1"/>
    </source>
</evidence>
<accession>A0A0B1SNU7</accession>
<dbReference type="OrthoDB" id="5871335at2759"/>
<feature type="compositionally biased region" description="Basic and acidic residues" evidence="1">
    <location>
        <begin position="44"/>
        <end position="55"/>
    </location>
</feature>